<sequence length="181" mass="20447">MRACPCHDRRVLCDSIQRLSFVSPLLPLRNRVLHHVQVQHLSFLLRPSAVVVTPYPAPTSRCSMSASKFEGWHSDACVGVIPRRRVHGRDLGKTLSRSIVTFESIDSIPPSDVHDAHFPSLLSTTASILSLPKSFRSTSHLTMFRSSAMTPLSMKAQTSHPLRQFFPCPWYRRALAWESWA</sequence>
<accession>A0A2H3CCD0</accession>
<dbReference type="InParanoid" id="A0A2H3CCD0"/>
<gene>
    <name evidence="1" type="ORF">ARMGADRAFT_824793</name>
</gene>
<keyword evidence="2" id="KW-1185">Reference proteome</keyword>
<dbReference type="Proteomes" id="UP000217790">
    <property type="component" value="Unassembled WGS sequence"/>
</dbReference>
<dbReference type="OrthoDB" id="10429698at2759"/>
<proteinExistence type="predicted"/>
<name>A0A2H3CCD0_ARMGA</name>
<protein>
    <submittedName>
        <fullName evidence="1">Uncharacterized protein</fullName>
    </submittedName>
</protein>
<organism evidence="1 2">
    <name type="scientific">Armillaria gallica</name>
    <name type="common">Bulbous honey fungus</name>
    <name type="synonym">Armillaria bulbosa</name>
    <dbReference type="NCBI Taxonomy" id="47427"/>
    <lineage>
        <taxon>Eukaryota</taxon>
        <taxon>Fungi</taxon>
        <taxon>Dikarya</taxon>
        <taxon>Basidiomycota</taxon>
        <taxon>Agaricomycotina</taxon>
        <taxon>Agaricomycetes</taxon>
        <taxon>Agaricomycetidae</taxon>
        <taxon>Agaricales</taxon>
        <taxon>Marasmiineae</taxon>
        <taxon>Physalacriaceae</taxon>
        <taxon>Armillaria</taxon>
    </lineage>
</organism>
<reference evidence="2" key="1">
    <citation type="journal article" date="2017" name="Nat. Ecol. Evol.">
        <title>Genome expansion and lineage-specific genetic innovations in the forest pathogenic fungi Armillaria.</title>
        <authorList>
            <person name="Sipos G."/>
            <person name="Prasanna A.N."/>
            <person name="Walter M.C."/>
            <person name="O'Connor E."/>
            <person name="Balint B."/>
            <person name="Krizsan K."/>
            <person name="Kiss B."/>
            <person name="Hess J."/>
            <person name="Varga T."/>
            <person name="Slot J."/>
            <person name="Riley R."/>
            <person name="Boka B."/>
            <person name="Rigling D."/>
            <person name="Barry K."/>
            <person name="Lee J."/>
            <person name="Mihaltcheva S."/>
            <person name="LaButti K."/>
            <person name="Lipzen A."/>
            <person name="Waldron R."/>
            <person name="Moloney N.M."/>
            <person name="Sperisen C."/>
            <person name="Kredics L."/>
            <person name="Vagvoelgyi C."/>
            <person name="Patrignani A."/>
            <person name="Fitzpatrick D."/>
            <person name="Nagy I."/>
            <person name="Doyle S."/>
            <person name="Anderson J.B."/>
            <person name="Grigoriev I.V."/>
            <person name="Gueldener U."/>
            <person name="Muensterkoetter M."/>
            <person name="Nagy L.G."/>
        </authorList>
    </citation>
    <scope>NUCLEOTIDE SEQUENCE [LARGE SCALE GENOMIC DNA]</scope>
    <source>
        <strain evidence="2">Ar21-2</strain>
    </source>
</reference>
<evidence type="ECO:0000313" key="1">
    <source>
        <dbReference type="EMBL" id="PBK80731.1"/>
    </source>
</evidence>
<dbReference type="EMBL" id="KZ293741">
    <property type="protein sequence ID" value="PBK80731.1"/>
    <property type="molecule type" value="Genomic_DNA"/>
</dbReference>
<evidence type="ECO:0000313" key="2">
    <source>
        <dbReference type="Proteomes" id="UP000217790"/>
    </source>
</evidence>
<dbReference type="AlphaFoldDB" id="A0A2H3CCD0"/>